<name>A0A9W4I1P2_PENOL</name>
<accession>A0A9W4I1P2</accession>
<gene>
    <name evidence="2" type="ORF">POLS_LOCUS7940</name>
</gene>
<protein>
    <submittedName>
        <fullName evidence="2">Uncharacterized protein</fullName>
    </submittedName>
</protein>
<dbReference type="EMBL" id="CAJVOS010000056">
    <property type="protein sequence ID" value="CAG8215028.1"/>
    <property type="molecule type" value="Genomic_DNA"/>
</dbReference>
<dbReference type="Proteomes" id="UP001153618">
    <property type="component" value="Unassembled WGS sequence"/>
</dbReference>
<evidence type="ECO:0000313" key="2">
    <source>
        <dbReference type="EMBL" id="CAG8215028.1"/>
    </source>
</evidence>
<feature type="region of interest" description="Disordered" evidence="1">
    <location>
        <begin position="157"/>
        <end position="180"/>
    </location>
</feature>
<dbReference type="OrthoDB" id="3483554at2759"/>
<comment type="caution">
    <text evidence="2">The sequence shown here is derived from an EMBL/GenBank/DDBJ whole genome shotgun (WGS) entry which is preliminary data.</text>
</comment>
<evidence type="ECO:0000256" key="1">
    <source>
        <dbReference type="SAM" id="MobiDB-lite"/>
    </source>
</evidence>
<reference evidence="2" key="1">
    <citation type="submission" date="2021-07" db="EMBL/GenBank/DDBJ databases">
        <authorList>
            <person name="Branca A.L. A."/>
        </authorList>
    </citation>
    <scope>NUCLEOTIDE SEQUENCE</scope>
</reference>
<evidence type="ECO:0000313" key="3">
    <source>
        <dbReference type="Proteomes" id="UP001153618"/>
    </source>
</evidence>
<proteinExistence type="predicted"/>
<sequence>MGANAIHISYCISKLFVNTSIQEEGPMAPANTYGYIINPNVRIGNGLPILEMKSELRHYEVQDPYGRGYSDNKDQYLCLWEVTPDEVVAHWDWDGLLEDVCWDGDKILPAFKEQNVRFLGRCQTETTCHMSTLHSTLPIILSWNKDELSAADLDHSRKSDSFSNANRSSSGDEENWQIGDDTCWDTDYEAEESIAIDDVYNILEGDF</sequence>
<keyword evidence="3" id="KW-1185">Reference proteome</keyword>
<organism evidence="2 3">
    <name type="scientific">Penicillium olsonii</name>
    <dbReference type="NCBI Taxonomy" id="99116"/>
    <lineage>
        <taxon>Eukaryota</taxon>
        <taxon>Fungi</taxon>
        <taxon>Dikarya</taxon>
        <taxon>Ascomycota</taxon>
        <taxon>Pezizomycotina</taxon>
        <taxon>Eurotiomycetes</taxon>
        <taxon>Eurotiomycetidae</taxon>
        <taxon>Eurotiales</taxon>
        <taxon>Aspergillaceae</taxon>
        <taxon>Penicillium</taxon>
    </lineage>
</organism>
<dbReference type="AlphaFoldDB" id="A0A9W4I1P2"/>